<evidence type="ECO:0000313" key="2">
    <source>
        <dbReference type="Proteomes" id="UP000002372"/>
    </source>
</evidence>
<organism evidence="1 2">
    <name type="scientific">Thiomonas arsenitoxydans (strain DSM 22701 / CIP 110005 / 3As)</name>
    <dbReference type="NCBI Taxonomy" id="426114"/>
    <lineage>
        <taxon>Bacteria</taxon>
        <taxon>Pseudomonadati</taxon>
        <taxon>Pseudomonadota</taxon>
        <taxon>Betaproteobacteria</taxon>
        <taxon>Burkholderiales</taxon>
        <taxon>Thiomonas</taxon>
    </lineage>
</organism>
<reference evidence="2" key="2">
    <citation type="journal article" date="2010" name="PLoS Genet.">
        <title>Structure, function, and evolution of the Thiomonas spp. genome.</title>
        <authorList>
            <person name="Arsene-Ploetze F."/>
            <person name="Koechler S."/>
            <person name="Marchal M."/>
            <person name="Coppee J.Y."/>
            <person name="Chandler M."/>
            <person name="Bonnefoy V."/>
            <person name="Brochier-Armanet C."/>
            <person name="Barakat M."/>
            <person name="Barbe V."/>
            <person name="Battaglia-Brunet F."/>
            <person name="Bruneel O."/>
            <person name="Bryan C.G."/>
            <person name="Cleiss-Arnold J."/>
            <person name="Cruveiller S."/>
            <person name="Erhardt M."/>
            <person name="Heinrich-Salmeron A."/>
            <person name="Hommais F."/>
            <person name="Joulian C."/>
            <person name="Krin E."/>
            <person name="Lieutaud A."/>
            <person name="Lievremont D."/>
            <person name="Michel C."/>
            <person name="Muller D."/>
            <person name="Ortet P."/>
            <person name="Proux C."/>
            <person name="Siguier P."/>
            <person name="Roche D."/>
            <person name="Rouy Z."/>
            <person name="Salvignol G."/>
            <person name="Slyemi D."/>
            <person name="Talla E."/>
            <person name="Weiss S."/>
            <person name="Weissenbach J."/>
            <person name="Medigue C."/>
            <person name="Bertin P.N."/>
        </authorList>
    </citation>
    <scope>NUCLEOTIDE SEQUENCE [LARGE SCALE GENOMIC DNA]</scope>
    <source>
        <strain evidence="2">DSM 22701 / CIP 110005 / 3As</strain>
    </source>
</reference>
<dbReference type="KEGG" id="thi:THI_1699"/>
<protein>
    <submittedName>
        <fullName evidence="1">Uncharacterized protein</fullName>
    </submittedName>
</protein>
<accession>D6CSV6</accession>
<reference key="1">
    <citation type="submission" date="2009-07" db="EMBL/GenBank/DDBJ databases">
        <authorList>
            <person name="Genoscope - CEA"/>
        </authorList>
    </citation>
    <scope>NUCLEOTIDE SEQUENCE</scope>
    <source>
        <strain>3As</strain>
    </source>
</reference>
<dbReference type="Proteomes" id="UP000002372">
    <property type="component" value="Chromosome"/>
</dbReference>
<dbReference type="HOGENOM" id="CLU_2959392_0_0_4"/>
<sequence>MDLVQRRREVRSCFLAVNKPVAQAAVACVWLRGANAAKLVCVGLKVSGSSSDRLRICHI</sequence>
<evidence type="ECO:0000313" key="1">
    <source>
        <dbReference type="EMBL" id="CAZ88375.1"/>
    </source>
</evidence>
<gene>
    <name evidence="1" type="ordered locus">THI_1699</name>
</gene>
<proteinExistence type="predicted"/>
<dbReference type="AlphaFoldDB" id="D6CSV6"/>
<name>D6CSV6_THIA3</name>
<dbReference type="EMBL" id="FP475956">
    <property type="protein sequence ID" value="CAZ88375.1"/>
    <property type="molecule type" value="Genomic_DNA"/>
</dbReference>